<accession>Q07KU7</accession>
<dbReference type="InterPro" id="IPR000182">
    <property type="entry name" value="GNAT_dom"/>
</dbReference>
<dbReference type="OrthoDB" id="7986118at2"/>
<dbReference type="eggNOG" id="ENOG50332K8">
    <property type="taxonomic scope" value="Bacteria"/>
</dbReference>
<dbReference type="Gene3D" id="3.40.630.30">
    <property type="match status" value="1"/>
</dbReference>
<dbReference type="EMBL" id="CP000463">
    <property type="protein sequence ID" value="ABJ07437.1"/>
    <property type="molecule type" value="Genomic_DNA"/>
</dbReference>
<evidence type="ECO:0000313" key="2">
    <source>
        <dbReference type="EMBL" id="ABJ07437.1"/>
    </source>
</evidence>
<dbReference type="HOGENOM" id="CLU_1174703_0_0_5"/>
<dbReference type="GO" id="GO:0016747">
    <property type="term" value="F:acyltransferase activity, transferring groups other than amino-acyl groups"/>
    <property type="evidence" value="ECO:0007669"/>
    <property type="project" value="InterPro"/>
</dbReference>
<dbReference type="PROSITE" id="PS51186">
    <property type="entry name" value="GNAT"/>
    <property type="match status" value="1"/>
</dbReference>
<sequence>MGPAVHKRAPFRLPLAIELTASLLAQRRFSEVGRGIASRVYKQSRSFGMRRDLATPFEPPQARIPIEIRQLRAEDIPVLFEEKVPVREAADMITRRRHLAAGIPQCYVAIDARNGTPCAFQWLMGPEQNAAIAELFGPGWFPPLRSDEALLENAYTTIHYRGYGIGTALAARVSAYAADLGCRYVYAFIAANNAPSLHACSKAGFSKYLVRDELELMTIPVRRVFSIYESPAGAAVRTEPSLQQSETGRPS</sequence>
<evidence type="ECO:0000259" key="1">
    <source>
        <dbReference type="PROSITE" id="PS51186"/>
    </source>
</evidence>
<dbReference type="AlphaFoldDB" id="Q07KU7"/>
<dbReference type="KEGG" id="rpe:RPE_3507"/>
<reference evidence="2" key="1">
    <citation type="submission" date="2006-09" db="EMBL/GenBank/DDBJ databases">
        <title>Complete sequence of Rhodopseudomonas palustris BisA53.</title>
        <authorList>
            <consortium name="US DOE Joint Genome Institute"/>
            <person name="Copeland A."/>
            <person name="Lucas S."/>
            <person name="Lapidus A."/>
            <person name="Barry K."/>
            <person name="Detter J.C."/>
            <person name="Glavina del Rio T."/>
            <person name="Hammon N."/>
            <person name="Israni S."/>
            <person name="Dalin E."/>
            <person name="Tice H."/>
            <person name="Pitluck S."/>
            <person name="Chain P."/>
            <person name="Malfatti S."/>
            <person name="Shin M."/>
            <person name="Vergez L."/>
            <person name="Schmutz J."/>
            <person name="Larimer F."/>
            <person name="Land M."/>
            <person name="Hauser L."/>
            <person name="Pelletier D.A."/>
            <person name="Kyrpides N."/>
            <person name="Kim E."/>
            <person name="Harwood C.S."/>
            <person name="Oda Y."/>
            <person name="Richardson P."/>
        </authorList>
    </citation>
    <scope>NUCLEOTIDE SEQUENCE [LARGE SCALE GENOMIC DNA]</scope>
    <source>
        <strain evidence="2">BisA53</strain>
    </source>
</reference>
<dbReference type="CDD" id="cd04301">
    <property type="entry name" value="NAT_SF"/>
    <property type="match status" value="1"/>
</dbReference>
<dbReference type="STRING" id="316055.RPE_3507"/>
<keyword evidence="2" id="KW-0808">Transferase</keyword>
<dbReference type="SUPFAM" id="SSF55729">
    <property type="entry name" value="Acyl-CoA N-acyltransferases (Nat)"/>
    <property type="match status" value="1"/>
</dbReference>
<feature type="domain" description="N-acetyltransferase" evidence="1">
    <location>
        <begin position="66"/>
        <end position="222"/>
    </location>
</feature>
<dbReference type="Pfam" id="PF00583">
    <property type="entry name" value="Acetyltransf_1"/>
    <property type="match status" value="1"/>
</dbReference>
<gene>
    <name evidence="2" type="ordered locus">RPE_3507</name>
</gene>
<name>Q07KU7_RHOP5</name>
<proteinExistence type="predicted"/>
<organism evidence="2">
    <name type="scientific">Rhodopseudomonas palustris (strain BisA53)</name>
    <dbReference type="NCBI Taxonomy" id="316055"/>
    <lineage>
        <taxon>Bacteria</taxon>
        <taxon>Pseudomonadati</taxon>
        <taxon>Pseudomonadota</taxon>
        <taxon>Alphaproteobacteria</taxon>
        <taxon>Hyphomicrobiales</taxon>
        <taxon>Nitrobacteraceae</taxon>
        <taxon>Rhodopseudomonas</taxon>
    </lineage>
</organism>
<dbReference type="InterPro" id="IPR016181">
    <property type="entry name" value="Acyl_CoA_acyltransferase"/>
</dbReference>
<protein>
    <submittedName>
        <fullName evidence="2">GCN5-related N-acetyltransferase</fullName>
    </submittedName>
</protein>